<comment type="caution">
    <text evidence="1">The sequence shown here is derived from an EMBL/GenBank/DDBJ whole genome shotgun (WGS) entry which is preliminary data.</text>
</comment>
<dbReference type="CDD" id="cd20293">
    <property type="entry name" value="cupin_HutD_N"/>
    <property type="match status" value="1"/>
</dbReference>
<dbReference type="InterPro" id="IPR011051">
    <property type="entry name" value="RmlC_Cupin_sf"/>
</dbReference>
<dbReference type="InterPro" id="IPR010282">
    <property type="entry name" value="Uncharacterised_HutD/Ves"/>
</dbReference>
<protein>
    <submittedName>
        <fullName evidence="1">HutD-family protein</fullName>
    </submittedName>
</protein>
<dbReference type="PANTHER" id="PTHR37943:SF1">
    <property type="entry name" value="PROTEIN VES"/>
    <property type="match status" value="1"/>
</dbReference>
<dbReference type="EMBL" id="JMEE01000031">
    <property type="protein sequence ID" value="RWR02111.1"/>
    <property type="molecule type" value="Genomic_DNA"/>
</dbReference>
<sequence>MMHFYDTQTLPVSPWRNGGGETREIISFPPHATVFDWRASIATIARRGDFSLFPGVDRVITLLEGEGVELYAAGEIIQALRLNQPFAFAGETPIFSKLSGEKSLDFNVMTRRDSTTARVFTTSAAQQCQAGVFWIITGEWQVGEKRLTRGEGAWWYQGGEPVHPMTADALMLFAQIETIENAVPPSRGRVVNRAL</sequence>
<keyword evidence="2" id="KW-1185">Reference proteome</keyword>
<proteinExistence type="predicted"/>
<name>A0A443ICV4_9GAMM</name>
<dbReference type="Gene3D" id="2.60.120.10">
    <property type="entry name" value="Jelly Rolls"/>
    <property type="match status" value="1"/>
</dbReference>
<dbReference type="Proteomes" id="UP000288794">
    <property type="component" value="Unassembled WGS sequence"/>
</dbReference>
<gene>
    <name evidence="1" type="ORF">ED28_10805</name>
</gene>
<dbReference type="Pfam" id="PF05962">
    <property type="entry name" value="HutD"/>
    <property type="match status" value="1"/>
</dbReference>
<dbReference type="AlphaFoldDB" id="A0A443ICV4"/>
<dbReference type="PANTHER" id="PTHR37943">
    <property type="entry name" value="PROTEIN VES"/>
    <property type="match status" value="1"/>
</dbReference>
<dbReference type="InterPro" id="IPR014710">
    <property type="entry name" value="RmlC-like_jellyroll"/>
</dbReference>
<evidence type="ECO:0000313" key="2">
    <source>
        <dbReference type="Proteomes" id="UP000288794"/>
    </source>
</evidence>
<reference evidence="1 2" key="1">
    <citation type="submission" date="2014-04" db="EMBL/GenBank/DDBJ databases">
        <title>Draft genome sequence of Pantoea beijingensis strain LMG 27579, an emerging pathogen to Pleurotus eryngii with potential industrial application.</title>
        <authorList>
            <person name="Xu F."/>
            <person name="Liu Y."/>
            <person name="Wang S."/>
            <person name="Yin Y."/>
            <person name="Ma Y."/>
            <person name="Zhao S."/>
            <person name="Rong C."/>
        </authorList>
    </citation>
    <scope>NUCLEOTIDE SEQUENCE [LARGE SCALE GENOMIC DNA]</scope>
    <source>
        <strain evidence="1 2">LMG 27579</strain>
    </source>
</reference>
<dbReference type="RefSeq" id="WP_128177823.1">
    <property type="nucleotide sequence ID" value="NZ_CP071409.1"/>
</dbReference>
<evidence type="ECO:0000313" key="1">
    <source>
        <dbReference type="EMBL" id="RWR02111.1"/>
    </source>
</evidence>
<accession>A0A443ICV4</accession>
<organism evidence="1 2">
    <name type="scientific">[Pantoea] beijingensis</name>
    <dbReference type="NCBI Taxonomy" id="1324864"/>
    <lineage>
        <taxon>Bacteria</taxon>
        <taxon>Pseudomonadati</taxon>
        <taxon>Pseudomonadota</taxon>
        <taxon>Gammaproteobacteria</taxon>
        <taxon>Enterobacterales</taxon>
        <taxon>Erwiniaceae</taxon>
        <taxon>Erwinia</taxon>
    </lineage>
</organism>
<dbReference type="SUPFAM" id="SSF51182">
    <property type="entry name" value="RmlC-like cupins"/>
    <property type="match status" value="1"/>
</dbReference>